<feature type="region of interest" description="Disordered" evidence="1">
    <location>
        <begin position="206"/>
        <end position="233"/>
    </location>
</feature>
<reference evidence="2" key="1">
    <citation type="submission" date="2018-10" db="EMBL/GenBank/DDBJ databases">
        <title>Hidden diversity of soil giant viruses.</title>
        <authorList>
            <person name="Schulz F."/>
            <person name="Alteio L."/>
            <person name="Goudeau D."/>
            <person name="Ryan E.M."/>
            <person name="Malmstrom R.R."/>
            <person name="Blanchard J."/>
            <person name="Woyke T."/>
        </authorList>
    </citation>
    <scope>NUCLEOTIDE SEQUENCE</scope>
    <source>
        <strain evidence="2">SYV1</strain>
    </source>
</reference>
<gene>
    <name evidence="2" type="ORF">Sylvanvirus1_36</name>
</gene>
<evidence type="ECO:0000313" key="2">
    <source>
        <dbReference type="EMBL" id="AYV86440.1"/>
    </source>
</evidence>
<proteinExistence type="predicted"/>
<sequence>MSDKISALPIESKCMEGSCTSWELLNENYYHWIDKLNEFQKRFEIFKPVEYMSYDFDDSYHNYKKYEAIKTDNVDLRPLLQEVSEMTDLIKDNLDKRYNRAIQIQLDMFNALKLKITETLKFEQANKAKNQRLGYLYKLFNELLPKNTKFLPSIDPLRHQSIKEAVTNCMWKTEDEMRVEMPLIVETYEKKIRELELEIEMHQKEEYDAKQEERQRTGSSTKENEKKTHCILM</sequence>
<accession>A0A3G5AH27</accession>
<organism evidence="2">
    <name type="scientific">Sylvanvirus sp</name>
    <dbReference type="NCBI Taxonomy" id="2487774"/>
    <lineage>
        <taxon>Viruses</taxon>
    </lineage>
</organism>
<evidence type="ECO:0000256" key="1">
    <source>
        <dbReference type="SAM" id="MobiDB-lite"/>
    </source>
</evidence>
<protein>
    <submittedName>
        <fullName evidence="2">Uncharacterized protein</fullName>
    </submittedName>
</protein>
<dbReference type="EMBL" id="MK072507">
    <property type="protein sequence ID" value="AYV86440.1"/>
    <property type="molecule type" value="Genomic_DNA"/>
</dbReference>
<name>A0A3G5AH27_9VIRU</name>